<name>A0A0E3BW41_9BURK</name>
<keyword evidence="2" id="KW-1185">Reference proteome</keyword>
<dbReference type="Proteomes" id="UP000029549">
    <property type="component" value="Unassembled WGS sequence"/>
</dbReference>
<reference evidence="1 2" key="1">
    <citation type="submission" date="2013-09" db="EMBL/GenBank/DDBJ databases">
        <title>High correlation between genotypes and phenotypes of environmental bacteria Comamonas testosteroni strains.</title>
        <authorList>
            <person name="Liu L."/>
            <person name="Zhu W."/>
            <person name="Xia X."/>
            <person name="Xu B."/>
            <person name="Luo M."/>
            <person name="Wang G."/>
        </authorList>
    </citation>
    <scope>NUCLEOTIDE SEQUENCE [LARGE SCALE GENOMIC DNA]</scope>
    <source>
        <strain evidence="1 2">DF2</strain>
    </source>
</reference>
<dbReference type="AlphaFoldDB" id="A0A0E3BW41"/>
<gene>
    <name evidence="1" type="ORF">P608_10280</name>
</gene>
<evidence type="ECO:0000313" key="2">
    <source>
        <dbReference type="Proteomes" id="UP000029549"/>
    </source>
</evidence>
<protein>
    <submittedName>
        <fullName evidence="1">Uncharacterized protein</fullName>
    </submittedName>
</protein>
<sequence length="157" mass="16523">MQASQSFSALQLLRSAVPKLYSDFVGLGIVFYDSLEALPYLQLEVDGSECFELPVVGLGPISELLARTARLSSSWHDGFHFVHAGSGSLTYLCQFIAPPLPGAAEAAPRASGARHMTALLASKVAGIASVGLLTHEGAASIYEAGQLILSESFDVAR</sequence>
<proteinExistence type="predicted"/>
<dbReference type="EMBL" id="AWTP01000104">
    <property type="protein sequence ID" value="KGH12728.1"/>
    <property type="molecule type" value="Genomic_DNA"/>
</dbReference>
<organism evidence="1 2">
    <name type="scientific">Comamonas thiooxydans</name>
    <dbReference type="NCBI Taxonomy" id="363952"/>
    <lineage>
        <taxon>Bacteria</taxon>
        <taxon>Pseudomonadati</taxon>
        <taxon>Pseudomonadota</taxon>
        <taxon>Betaproteobacteria</taxon>
        <taxon>Burkholderiales</taxon>
        <taxon>Comamonadaceae</taxon>
        <taxon>Comamonas</taxon>
    </lineage>
</organism>
<comment type="caution">
    <text evidence="1">The sequence shown here is derived from an EMBL/GenBank/DDBJ whole genome shotgun (WGS) entry which is preliminary data.</text>
</comment>
<accession>A0A0E3BW41</accession>
<evidence type="ECO:0000313" key="1">
    <source>
        <dbReference type="EMBL" id="KGH12728.1"/>
    </source>
</evidence>